<feature type="compositionally biased region" description="Acidic residues" evidence="1">
    <location>
        <begin position="778"/>
        <end position="790"/>
    </location>
</feature>
<name>A0A9N8DP94_9STRA</name>
<reference evidence="2" key="1">
    <citation type="submission" date="2020-06" db="EMBL/GenBank/DDBJ databases">
        <authorList>
            <consortium name="Plant Systems Biology data submission"/>
        </authorList>
    </citation>
    <scope>NUCLEOTIDE SEQUENCE</scope>
    <source>
        <strain evidence="2">D6</strain>
    </source>
</reference>
<comment type="caution">
    <text evidence="2">The sequence shown here is derived from an EMBL/GenBank/DDBJ whole genome shotgun (WGS) entry which is preliminary data.</text>
</comment>
<evidence type="ECO:0000256" key="1">
    <source>
        <dbReference type="SAM" id="MobiDB-lite"/>
    </source>
</evidence>
<organism evidence="2 3">
    <name type="scientific">Seminavis robusta</name>
    <dbReference type="NCBI Taxonomy" id="568900"/>
    <lineage>
        <taxon>Eukaryota</taxon>
        <taxon>Sar</taxon>
        <taxon>Stramenopiles</taxon>
        <taxon>Ochrophyta</taxon>
        <taxon>Bacillariophyta</taxon>
        <taxon>Bacillariophyceae</taxon>
        <taxon>Bacillariophycidae</taxon>
        <taxon>Naviculales</taxon>
        <taxon>Naviculaceae</taxon>
        <taxon>Seminavis</taxon>
    </lineage>
</organism>
<accession>A0A9N8DP94</accession>
<sequence length="853" mass="95373">MGDFQFICEEADIGLGRKTKKKFSEEGILSFHDLLKKTLVLDPKNAVENELFKVVDWYKWFQRSHGRAPVMGRGGDFNGDAFDDFKENSSTVEIPVPRNALGEIYGLLRDDQQINDLVKQRGLMSRIQAETVKDIEAAMTPELKRGVGTFDSNSFSRMVVDIVFHNAEPNQQNSLAFVVGQTQVGKSSVKAVTSLASNSVRVPTVIVTRGVSESKELVKKLRGFLDRTPLARHVVGVSSPDRDGTLKKGPRKLEELKNALTKNGAVVLADTAHQMKKVTDALKANKDEDPKFEFLLVVDECDAVLCRTPDRRTKIEQAFDNLVDLIPPILTVMISATPVPLMLEAAYQERYKKMGEPQMFSIEPREEYCGINDMELLQDHNGDTVFLDSKELSWSTFYTCPGDSLLIENAVGDPSKKGVLLLDCTNPRVYAPGNVREKAKHFQEMAKAEHGRKVVVMIKVGRGIEVLAPSSESDDNEEPSWIWQDTKLDVDDVIGEIDDLHGLDTPVFCFGFSKMSRGCSYRSVRRVPTHMIISLGRGHNIMSYVQALGRATFNGKSILSKNGFSAVTVLTTPQDYTTAVKELRFVDEMFRRVWDGETFRQALTGAKTMIPDAANFLRNTPRAVSRLKRHREQLQISKFEKPPKELSLPEKVVRQKHFTDELTQKVLRVICECSNKNASAMCADDVMEAFNDTFLDDEVQILMKKLRPILRSLVDDAVIQRSEKSRRAKTIWYSVDCPHRLLRFMNRKLALTKEEVADGDTLELAIGMGEGDSLSDVSSDDDGIPMDVVEESPPSKRPSVEAISQRGRSHPTTLPVQNVATAAGNNPQQFDQEPAGGSEDPQEEEEEVSPSNN</sequence>
<keyword evidence="3" id="KW-1185">Reference proteome</keyword>
<dbReference type="AlphaFoldDB" id="A0A9N8DP94"/>
<feature type="compositionally biased region" description="Acidic residues" evidence="1">
    <location>
        <begin position="840"/>
        <end position="853"/>
    </location>
</feature>
<evidence type="ECO:0000313" key="3">
    <source>
        <dbReference type="Proteomes" id="UP001153069"/>
    </source>
</evidence>
<dbReference type="EMBL" id="CAICTM010000256">
    <property type="protein sequence ID" value="CAB9506184.1"/>
    <property type="molecule type" value="Genomic_DNA"/>
</dbReference>
<proteinExistence type="predicted"/>
<dbReference type="OrthoDB" id="49083at2759"/>
<evidence type="ECO:0000313" key="2">
    <source>
        <dbReference type="EMBL" id="CAB9506184.1"/>
    </source>
</evidence>
<protein>
    <submittedName>
        <fullName evidence="2">Uncharacterized protein</fullName>
    </submittedName>
</protein>
<feature type="compositionally biased region" description="Polar residues" evidence="1">
    <location>
        <begin position="810"/>
        <end position="831"/>
    </location>
</feature>
<gene>
    <name evidence="2" type="ORF">SEMRO_257_G100890.1</name>
</gene>
<feature type="region of interest" description="Disordered" evidence="1">
    <location>
        <begin position="770"/>
        <end position="853"/>
    </location>
</feature>
<dbReference type="Proteomes" id="UP001153069">
    <property type="component" value="Unassembled WGS sequence"/>
</dbReference>